<organism evidence="3">
    <name type="scientific">mine drainage metagenome</name>
    <dbReference type="NCBI Taxonomy" id="410659"/>
    <lineage>
        <taxon>unclassified sequences</taxon>
        <taxon>metagenomes</taxon>
        <taxon>ecological metagenomes</taxon>
    </lineage>
</organism>
<feature type="compositionally biased region" description="Basic residues" evidence="1">
    <location>
        <begin position="26"/>
        <end position="45"/>
    </location>
</feature>
<dbReference type="EMBL" id="AUZY01008246">
    <property type="protein sequence ID" value="EQD46584.1"/>
    <property type="molecule type" value="Genomic_DNA"/>
</dbReference>
<protein>
    <submittedName>
        <fullName evidence="3">Signal sequence peptidase</fullName>
    </submittedName>
</protein>
<feature type="transmembrane region" description="Helical" evidence="2">
    <location>
        <begin position="85"/>
        <end position="107"/>
    </location>
</feature>
<comment type="caution">
    <text evidence="3">The sequence shown here is derived from an EMBL/GenBank/DDBJ whole genome shotgun (WGS) entry which is preliminary data.</text>
</comment>
<keyword evidence="2" id="KW-0472">Membrane</keyword>
<reference evidence="3" key="2">
    <citation type="journal article" date="2014" name="ISME J.">
        <title>Microbial stratification in low pH oxic and suboxic macroscopic growths along an acid mine drainage.</title>
        <authorList>
            <person name="Mendez-Garcia C."/>
            <person name="Mesa V."/>
            <person name="Sprenger R.R."/>
            <person name="Richter M."/>
            <person name="Diez M.S."/>
            <person name="Solano J."/>
            <person name="Bargiela R."/>
            <person name="Golyshina O.V."/>
            <person name="Manteca A."/>
            <person name="Ramos J.L."/>
            <person name="Gallego J.R."/>
            <person name="Llorente I."/>
            <person name="Martins Dos Santos V.A."/>
            <person name="Jensen O.N."/>
            <person name="Pelaez A.I."/>
            <person name="Sanchez J."/>
            <person name="Ferrer M."/>
        </authorList>
    </citation>
    <scope>NUCLEOTIDE SEQUENCE</scope>
</reference>
<feature type="compositionally biased region" description="Basic residues" evidence="1">
    <location>
        <begin position="405"/>
        <end position="428"/>
    </location>
</feature>
<feature type="compositionally biased region" description="Acidic residues" evidence="1">
    <location>
        <begin position="366"/>
        <end position="377"/>
    </location>
</feature>
<dbReference type="GO" id="GO:0004252">
    <property type="term" value="F:serine-type endopeptidase activity"/>
    <property type="evidence" value="ECO:0007669"/>
    <property type="project" value="InterPro"/>
</dbReference>
<accession>T1B133</accession>
<dbReference type="GO" id="GO:0006465">
    <property type="term" value="P:signal peptide processing"/>
    <property type="evidence" value="ECO:0007669"/>
    <property type="project" value="InterPro"/>
</dbReference>
<dbReference type="CDD" id="cd06530">
    <property type="entry name" value="S26_SPase_I"/>
    <property type="match status" value="1"/>
</dbReference>
<evidence type="ECO:0000313" key="3">
    <source>
        <dbReference type="EMBL" id="EQD46584.1"/>
    </source>
</evidence>
<keyword evidence="2" id="KW-0812">Transmembrane</keyword>
<dbReference type="AlphaFoldDB" id="T1B133"/>
<evidence type="ECO:0000256" key="2">
    <source>
        <dbReference type="SAM" id="Phobius"/>
    </source>
</evidence>
<feature type="transmembrane region" description="Helical" evidence="2">
    <location>
        <begin position="329"/>
        <end position="350"/>
    </location>
</feature>
<feature type="region of interest" description="Disordered" evidence="1">
    <location>
        <begin position="1"/>
        <end position="79"/>
    </location>
</feature>
<feature type="region of interest" description="Disordered" evidence="1">
    <location>
        <begin position="363"/>
        <end position="435"/>
    </location>
</feature>
<proteinExistence type="predicted"/>
<reference evidence="3" key="1">
    <citation type="submission" date="2013-08" db="EMBL/GenBank/DDBJ databases">
        <authorList>
            <person name="Mendez C."/>
            <person name="Richter M."/>
            <person name="Ferrer M."/>
            <person name="Sanchez J."/>
        </authorList>
    </citation>
    <scope>NUCLEOTIDE SEQUENCE</scope>
</reference>
<gene>
    <name evidence="3" type="ORF">B1B_12582</name>
</gene>
<feature type="compositionally biased region" description="Acidic residues" evidence="1">
    <location>
        <begin position="9"/>
        <end position="21"/>
    </location>
</feature>
<name>T1B133_9ZZZZ</name>
<evidence type="ECO:0000256" key="1">
    <source>
        <dbReference type="SAM" id="MobiDB-lite"/>
    </source>
</evidence>
<keyword evidence="2" id="KW-1133">Transmembrane helix</keyword>
<sequence length="435" mass="47754">MARTPASPDLDEDDLTIDEEEEPKRSPRHPKPSRPTNVRRTRPRPIRGWTASGARIEPPTDREAEGYYRTGRRGKPSPTWRARDSLYFAPLVALAIIIILLVGVYGYTQNWPPVYVVESSSMQHGGSDQVGLINAGDLVLAQKIPVSQVVTYMVGMGRGYSTYGEYGDVILYSPNGQGGTPVIHRPLVYLDWNATSARFSIPELQGLACGSNPNASWSTSGTLGGCAWNDLPNGTVLNLYRIGWQSATVSVTLGSTTSGAHSGFLTMGDNNFDCSASPCRGEPDQGTAAISQIVEPGWVIGVARGMLPWVGSVKLLIDGNAGSVPAQSWQFLGITIAVLVGAAFALHYTGRYVRPMDPRRAVEQEAREEEAEEEESEDRGKHFWSRLSFRRPNEDDEEDIDRPPPRRKLRGGGRPKPIVRRSSKTHTAKQKDDRL</sequence>
<dbReference type="InterPro" id="IPR019533">
    <property type="entry name" value="Peptidase_S26"/>
</dbReference>